<reference evidence="2" key="1">
    <citation type="submission" date="2016-03" db="EMBL/GenBank/DDBJ databases">
        <title>Mechanisms controlling the formation of the plant cell surface in tip-growing cells are functionally conserved among land plants.</title>
        <authorList>
            <person name="Honkanen S."/>
            <person name="Jones V.A."/>
            <person name="Morieri G."/>
            <person name="Champion C."/>
            <person name="Hetherington A.J."/>
            <person name="Kelly S."/>
            <person name="Saint-Marcoux D."/>
            <person name="Proust H."/>
            <person name="Prescott H."/>
            <person name="Dolan L."/>
        </authorList>
    </citation>
    <scope>NUCLEOTIDE SEQUENCE [LARGE SCALE GENOMIC DNA]</scope>
    <source>
        <tissue evidence="2">Whole gametophyte</tissue>
    </source>
</reference>
<feature type="compositionally biased region" description="Basic and acidic residues" evidence="1">
    <location>
        <begin position="220"/>
        <end position="247"/>
    </location>
</feature>
<accession>A0A176VEZ3</accession>
<feature type="region of interest" description="Disordered" evidence="1">
    <location>
        <begin position="119"/>
        <end position="247"/>
    </location>
</feature>
<evidence type="ECO:0000256" key="1">
    <source>
        <dbReference type="SAM" id="MobiDB-lite"/>
    </source>
</evidence>
<protein>
    <submittedName>
        <fullName evidence="2">Uncharacterized protein</fullName>
    </submittedName>
</protein>
<proteinExistence type="predicted"/>
<dbReference type="Proteomes" id="UP000077202">
    <property type="component" value="Unassembled WGS sequence"/>
</dbReference>
<feature type="compositionally biased region" description="Basic residues" evidence="1">
    <location>
        <begin position="178"/>
        <end position="189"/>
    </location>
</feature>
<gene>
    <name evidence="2" type="ORF">AXG93_2727s1320</name>
</gene>
<sequence>MVSKEETGAAMPHVRPGDEVTGRVWRLERLRSVEERQETPARKMFRHVKILTTFQRPEDMPLDQSKPIDGKILELRGGVRSKMGGKILIRGKVSWLKNLKTWQSRSCRLALPLAQSVGRTRHLRRRSERERERAEQEKGARYERERRERRERERERERERADRASNERYQGRRGGALKGRKWKERKPRARKPETRSTGRRAGGGDSGKHQGSRGESVAGENDRPTERPEGRSCSRWSNERAETRRVEVDALLRLDEASRSSSSKQH</sequence>
<dbReference type="AlphaFoldDB" id="A0A176VEZ3"/>
<evidence type="ECO:0000313" key="2">
    <source>
        <dbReference type="EMBL" id="OAE18366.1"/>
    </source>
</evidence>
<dbReference type="EMBL" id="LVLJ01004076">
    <property type="protein sequence ID" value="OAE18366.1"/>
    <property type="molecule type" value="Genomic_DNA"/>
</dbReference>
<feature type="compositionally biased region" description="Basic and acidic residues" evidence="1">
    <location>
        <begin position="127"/>
        <end position="170"/>
    </location>
</feature>
<organism evidence="2 3">
    <name type="scientific">Marchantia polymorpha subsp. ruderalis</name>
    <dbReference type="NCBI Taxonomy" id="1480154"/>
    <lineage>
        <taxon>Eukaryota</taxon>
        <taxon>Viridiplantae</taxon>
        <taxon>Streptophyta</taxon>
        <taxon>Embryophyta</taxon>
        <taxon>Marchantiophyta</taxon>
        <taxon>Marchantiopsida</taxon>
        <taxon>Marchantiidae</taxon>
        <taxon>Marchantiales</taxon>
        <taxon>Marchantiaceae</taxon>
        <taxon>Marchantia</taxon>
    </lineage>
</organism>
<name>A0A176VEZ3_MARPO</name>
<comment type="caution">
    <text evidence="2">The sequence shown here is derived from an EMBL/GenBank/DDBJ whole genome shotgun (WGS) entry which is preliminary data.</text>
</comment>
<evidence type="ECO:0000313" key="3">
    <source>
        <dbReference type="Proteomes" id="UP000077202"/>
    </source>
</evidence>
<keyword evidence="3" id="KW-1185">Reference proteome</keyword>